<dbReference type="OrthoDB" id="3213425at2"/>
<dbReference type="RefSeq" id="WP_134121831.1">
    <property type="nucleotide sequence ID" value="NZ_SODF01000002.1"/>
</dbReference>
<dbReference type="EMBL" id="SODF01000002">
    <property type="protein sequence ID" value="TDW18907.1"/>
    <property type="molecule type" value="Genomic_DNA"/>
</dbReference>
<evidence type="ECO:0000313" key="2">
    <source>
        <dbReference type="Proteomes" id="UP000295447"/>
    </source>
</evidence>
<dbReference type="InterPro" id="IPR011990">
    <property type="entry name" value="TPR-like_helical_dom_sf"/>
</dbReference>
<keyword evidence="2" id="KW-1185">Reference proteome</keyword>
<sequence length="451" mass="48937">MSSPNELFAALMDDAGCSRSALARDVRELAVARGLKDIRCDHVDVGRWLNGMVPRGEKPALIAEALGRRLGRALSLGDLGFAGGQPLTLALSFSESRDATIRTSRLLWTEDLKRSEFLRMAVSAGSLTTPMARWLVSPPADPPYGTGSSRRVGTDDVDAVRATLHMFESLDHQFGGGHARSAAVQYLSDAVTPLLHASYTDAIGRELFSVAAQFTYKTGAMAYDVGMHGLARRYFVQALNLAHASGDRPLGGKVLALMSHQANYLGEYQEAVDLARAAALGARGQATARTAAMYAAMEARGLASIGDKRACLRMMKDAETRFARASGAEEPDWIGYFDQAELQDELAHCFTALRAPRDAERHANLALSQSSDLHPRSRTFCRISLATSYLDAGDVPRACDTAVEAVAAAGRIKSARVRSYVRGFDRRLNEFGHQRSITEFRERARVLLAAS</sequence>
<protein>
    <submittedName>
        <fullName evidence="1">Transcriptional regulator</fullName>
    </submittedName>
</protein>
<reference evidence="1 2" key="1">
    <citation type="submission" date="2019-03" db="EMBL/GenBank/DDBJ databases">
        <title>Genomic Encyclopedia of Type Strains, Phase III (KMG-III): the genomes of soil and plant-associated and newly described type strains.</title>
        <authorList>
            <person name="Whitman W."/>
        </authorList>
    </citation>
    <scope>NUCLEOTIDE SEQUENCE [LARGE SCALE GENOMIC DNA]</scope>
    <source>
        <strain evidence="1 2">VKM Ac-2570</strain>
    </source>
</reference>
<dbReference type="SUPFAM" id="SSF48452">
    <property type="entry name" value="TPR-like"/>
    <property type="match status" value="1"/>
</dbReference>
<evidence type="ECO:0000313" key="1">
    <source>
        <dbReference type="EMBL" id="TDW18907.1"/>
    </source>
</evidence>
<dbReference type="Gene3D" id="1.25.40.10">
    <property type="entry name" value="Tetratricopeptide repeat domain"/>
    <property type="match status" value="1"/>
</dbReference>
<comment type="caution">
    <text evidence="1">The sequence shown here is derived from an EMBL/GenBank/DDBJ whole genome shotgun (WGS) entry which is preliminary data.</text>
</comment>
<name>A0A4R7ZM38_9ACTN</name>
<accession>A0A4R7ZM38</accession>
<dbReference type="AlphaFoldDB" id="A0A4R7ZM38"/>
<gene>
    <name evidence="1" type="ORF">EV650_5509</name>
</gene>
<organism evidence="1 2">
    <name type="scientific">Kribbella kalugense</name>
    <dbReference type="NCBI Taxonomy" id="2512221"/>
    <lineage>
        <taxon>Bacteria</taxon>
        <taxon>Bacillati</taxon>
        <taxon>Actinomycetota</taxon>
        <taxon>Actinomycetes</taxon>
        <taxon>Propionibacteriales</taxon>
        <taxon>Kribbellaceae</taxon>
        <taxon>Kribbella</taxon>
    </lineage>
</organism>
<dbReference type="Proteomes" id="UP000295447">
    <property type="component" value="Unassembled WGS sequence"/>
</dbReference>
<proteinExistence type="predicted"/>